<sequence length="333" mass="39002">MKNLFNWILRLLVKIALHLFYRRIYVRGKENIPKNRPIILVANHQNALIDPLLLATHTRLNPWFLTRASVFKKALIAKILHFIRMLPVYRVRDGFSTIQQNQKTFEATFEVLRRNGTVIIFAEGTHSHVRNLRPLSKGFTRMAFGLKEKYPESEPVILPVAMEFSAHKRSGSRVRITFGNPIPVDLPPSKSGLLTKKVEQTLREMVVLIPEDNYEKNLQNLIDAEVDLTIKKGVNDYLEKGIIDFQYENPSGLRNKLMKLFHLPLYWIWLWIKPKIDDHVFYATFKFLIGFFLGPLWYFLMIWAIFESGQAAWALTFFIMAIISLFWNKTPQE</sequence>
<keyword evidence="1" id="KW-0472">Membrane</keyword>
<dbReference type="GO" id="GO:0008654">
    <property type="term" value="P:phospholipid biosynthetic process"/>
    <property type="evidence" value="ECO:0007669"/>
    <property type="project" value="TreeGrafter"/>
</dbReference>
<keyword evidence="3" id="KW-0808">Transferase</keyword>
<keyword evidence="1" id="KW-1133">Transmembrane helix</keyword>
<feature type="transmembrane region" description="Helical" evidence="1">
    <location>
        <begin position="311"/>
        <end position="328"/>
    </location>
</feature>
<dbReference type="STRING" id="1305737.GCA_000526355_00964"/>
<organism evidence="3 4">
    <name type="scientific">Algoriphagus marincola HL-49</name>
    <dbReference type="NCBI Taxonomy" id="1305737"/>
    <lineage>
        <taxon>Bacteria</taxon>
        <taxon>Pseudomonadati</taxon>
        <taxon>Bacteroidota</taxon>
        <taxon>Cytophagia</taxon>
        <taxon>Cytophagales</taxon>
        <taxon>Cyclobacteriaceae</taxon>
        <taxon>Algoriphagus</taxon>
    </lineage>
</organism>
<dbReference type="PANTHER" id="PTHR31605">
    <property type="entry name" value="GLYCEROL-3-PHOSPHATE O-ACYLTRANSFERASE 1"/>
    <property type="match status" value="1"/>
</dbReference>
<dbReference type="InterPro" id="IPR052744">
    <property type="entry name" value="GPAT/DAPAT"/>
</dbReference>
<dbReference type="GO" id="GO:0004366">
    <property type="term" value="F:glycerol-3-phosphate O-acyltransferase activity"/>
    <property type="evidence" value="ECO:0007669"/>
    <property type="project" value="TreeGrafter"/>
</dbReference>
<name>A0A0P8A0R7_9BACT</name>
<comment type="caution">
    <text evidence="3">The sequence shown here is derived from an EMBL/GenBank/DDBJ whole genome shotgun (WGS) entry which is preliminary data.</text>
</comment>
<dbReference type="AlphaFoldDB" id="A0A0P8A0R7"/>
<keyword evidence="3" id="KW-0012">Acyltransferase</keyword>
<dbReference type="PATRIC" id="fig|1305737.6.peg.410"/>
<evidence type="ECO:0000256" key="1">
    <source>
        <dbReference type="SAM" id="Phobius"/>
    </source>
</evidence>
<dbReference type="OrthoDB" id="9806008at2"/>
<dbReference type="Proteomes" id="UP000050421">
    <property type="component" value="Unassembled WGS sequence"/>
</dbReference>
<evidence type="ECO:0000313" key="4">
    <source>
        <dbReference type="Proteomes" id="UP000050421"/>
    </source>
</evidence>
<reference evidence="3 4" key="1">
    <citation type="submission" date="2015-09" db="EMBL/GenBank/DDBJ databases">
        <title>Identification and resolution of microdiversity through metagenomic sequencing of parallel consortia.</title>
        <authorList>
            <person name="Nelson W.C."/>
            <person name="Romine M.F."/>
            <person name="Lindemann S.R."/>
        </authorList>
    </citation>
    <scope>NUCLEOTIDE SEQUENCE [LARGE SCALE GENOMIC DNA]</scope>
    <source>
        <strain evidence="3">HL-49</strain>
    </source>
</reference>
<dbReference type="Pfam" id="PF01553">
    <property type="entry name" value="Acyltransferase"/>
    <property type="match status" value="1"/>
</dbReference>
<dbReference type="SUPFAM" id="SSF69593">
    <property type="entry name" value="Glycerol-3-phosphate (1)-acyltransferase"/>
    <property type="match status" value="1"/>
</dbReference>
<accession>A0A0P8A0R7</accession>
<dbReference type="InterPro" id="IPR002123">
    <property type="entry name" value="Plipid/glycerol_acylTrfase"/>
</dbReference>
<keyword evidence="1" id="KW-0812">Transmembrane</keyword>
<proteinExistence type="predicted"/>
<dbReference type="eggNOG" id="COG0204">
    <property type="taxonomic scope" value="Bacteria"/>
</dbReference>
<feature type="domain" description="Phospholipid/glycerol acyltransferase" evidence="2">
    <location>
        <begin position="38"/>
        <end position="165"/>
    </location>
</feature>
<evidence type="ECO:0000313" key="3">
    <source>
        <dbReference type="EMBL" id="KPQ08750.1"/>
    </source>
</evidence>
<gene>
    <name evidence="3" type="ORF">HLUCCX10_16970</name>
</gene>
<feature type="transmembrane region" description="Helical" evidence="1">
    <location>
        <begin position="280"/>
        <end position="305"/>
    </location>
</feature>
<dbReference type="GO" id="GO:0016287">
    <property type="term" value="F:glycerone-phosphate O-acyltransferase activity"/>
    <property type="evidence" value="ECO:0007669"/>
    <property type="project" value="TreeGrafter"/>
</dbReference>
<dbReference type="SMART" id="SM00563">
    <property type="entry name" value="PlsC"/>
    <property type="match status" value="1"/>
</dbReference>
<dbReference type="PANTHER" id="PTHR31605:SF0">
    <property type="entry name" value="GLYCEROL-3-PHOSPHATE O-ACYLTRANSFERASE 1"/>
    <property type="match status" value="1"/>
</dbReference>
<evidence type="ECO:0000259" key="2">
    <source>
        <dbReference type="SMART" id="SM00563"/>
    </source>
</evidence>
<protein>
    <submittedName>
        <fullName evidence="3">1-acyl-sn-glycerol-3-phosphate acyltransferase</fullName>
    </submittedName>
</protein>
<dbReference type="EMBL" id="LJXT01000157">
    <property type="protein sequence ID" value="KPQ08750.1"/>
    <property type="molecule type" value="Genomic_DNA"/>
</dbReference>